<dbReference type="PANTHER" id="PTHR11019">
    <property type="entry name" value="HTH-TYPE TRANSCRIPTIONAL REGULATOR NIMR"/>
    <property type="match status" value="1"/>
</dbReference>
<sequence>MSITRQEPQGAVRRPLADRERVDWHYHEVNQLVAPGLGVLRVTTTQGSWVVPPHRAVWLPAGTPHTHQAYGPSELRCLVFQPRTNPLRLTGPTVLVVTPLLHELIAVLTGPGAPVGRPARTLEQAALDQLRPAPEPALALPLPQEPRLRDLADLLLADPADDRTLAQLGHAVGAGERTLSRLFRRELGLSFPQWRAQLRLHHALVLLAEGRSVTATAAACGYRSPSAFIEAYRHAFGSTPGRQRPGRTAGG</sequence>
<dbReference type="SMART" id="SM00342">
    <property type="entry name" value="HTH_ARAC"/>
    <property type="match status" value="1"/>
</dbReference>
<dbReference type="GO" id="GO:0043565">
    <property type="term" value="F:sequence-specific DNA binding"/>
    <property type="evidence" value="ECO:0007669"/>
    <property type="project" value="InterPro"/>
</dbReference>
<protein>
    <recommendedName>
        <fullName evidence="5">HTH-type transcriptional regulator RipA</fullName>
    </recommendedName>
    <alternativeName>
        <fullName evidence="6">Repressor of iron proteins A</fullName>
    </alternativeName>
</protein>
<dbReference type="SUPFAM" id="SSF46689">
    <property type="entry name" value="Homeodomain-like"/>
    <property type="match status" value="1"/>
</dbReference>
<keyword evidence="2" id="KW-0805">Transcription regulation</keyword>
<dbReference type="InterPro" id="IPR014710">
    <property type="entry name" value="RmlC-like_jellyroll"/>
</dbReference>
<dbReference type="Gene3D" id="1.10.10.60">
    <property type="entry name" value="Homeodomain-like"/>
    <property type="match status" value="1"/>
</dbReference>
<dbReference type="EMBL" id="VIWT01000001">
    <property type="protein sequence ID" value="TWG00176.1"/>
    <property type="molecule type" value="Genomic_DNA"/>
</dbReference>
<evidence type="ECO:0000256" key="4">
    <source>
        <dbReference type="ARBA" id="ARBA00023163"/>
    </source>
</evidence>
<dbReference type="InterPro" id="IPR018060">
    <property type="entry name" value="HTH_AraC"/>
</dbReference>
<dbReference type="PROSITE" id="PS00041">
    <property type="entry name" value="HTH_ARAC_FAMILY_1"/>
    <property type="match status" value="1"/>
</dbReference>
<proteinExistence type="predicted"/>
<evidence type="ECO:0000256" key="1">
    <source>
        <dbReference type="ARBA" id="ARBA00022491"/>
    </source>
</evidence>
<dbReference type="InterPro" id="IPR018062">
    <property type="entry name" value="HTH_AraC-typ_CS"/>
</dbReference>
<keyword evidence="1" id="KW-0678">Repressor</keyword>
<accession>A0A561ULE0</accession>
<evidence type="ECO:0000313" key="9">
    <source>
        <dbReference type="Proteomes" id="UP000317940"/>
    </source>
</evidence>
<feature type="domain" description="HTH araC/xylS-type" evidence="7">
    <location>
        <begin position="149"/>
        <end position="246"/>
    </location>
</feature>
<keyword evidence="4" id="KW-0804">Transcription</keyword>
<dbReference type="OrthoDB" id="2039152at2"/>
<dbReference type="PROSITE" id="PS01124">
    <property type="entry name" value="HTH_ARAC_FAMILY_2"/>
    <property type="match status" value="1"/>
</dbReference>
<evidence type="ECO:0000256" key="3">
    <source>
        <dbReference type="ARBA" id="ARBA00023125"/>
    </source>
</evidence>
<keyword evidence="3" id="KW-0238">DNA-binding</keyword>
<dbReference type="GO" id="GO:0003700">
    <property type="term" value="F:DNA-binding transcription factor activity"/>
    <property type="evidence" value="ECO:0007669"/>
    <property type="project" value="InterPro"/>
</dbReference>
<dbReference type="AlphaFoldDB" id="A0A561ULE0"/>
<dbReference type="Pfam" id="PF12833">
    <property type="entry name" value="HTH_18"/>
    <property type="match status" value="1"/>
</dbReference>
<evidence type="ECO:0000313" key="8">
    <source>
        <dbReference type="EMBL" id="TWG00176.1"/>
    </source>
</evidence>
<reference evidence="8 9" key="1">
    <citation type="submission" date="2019-06" db="EMBL/GenBank/DDBJ databases">
        <title>Sequencing the genomes of 1000 actinobacteria strains.</title>
        <authorList>
            <person name="Klenk H.-P."/>
        </authorList>
    </citation>
    <scope>NUCLEOTIDE SEQUENCE [LARGE SCALE GENOMIC DNA]</scope>
    <source>
        <strain evidence="8 9">DSM 44826</strain>
    </source>
</reference>
<evidence type="ECO:0000256" key="6">
    <source>
        <dbReference type="ARBA" id="ARBA00079449"/>
    </source>
</evidence>
<dbReference type="InterPro" id="IPR009057">
    <property type="entry name" value="Homeodomain-like_sf"/>
</dbReference>
<gene>
    <name evidence="8" type="ORF">FHX73_114045</name>
</gene>
<evidence type="ECO:0000259" key="7">
    <source>
        <dbReference type="PROSITE" id="PS01124"/>
    </source>
</evidence>
<dbReference type="InterPro" id="IPR011051">
    <property type="entry name" value="RmlC_Cupin_sf"/>
</dbReference>
<keyword evidence="9" id="KW-1185">Reference proteome</keyword>
<dbReference type="SUPFAM" id="SSF51182">
    <property type="entry name" value="RmlC-like cupins"/>
    <property type="match status" value="1"/>
</dbReference>
<name>A0A561ULE0_9ACTN</name>
<evidence type="ECO:0000256" key="5">
    <source>
        <dbReference type="ARBA" id="ARBA00074140"/>
    </source>
</evidence>
<dbReference type="PANTHER" id="PTHR11019:SF199">
    <property type="entry name" value="HTH-TYPE TRANSCRIPTIONAL REGULATOR NIMR"/>
    <property type="match status" value="1"/>
</dbReference>
<dbReference type="FunFam" id="1.10.10.60:FF:000132">
    <property type="entry name" value="AraC family transcriptional regulator"/>
    <property type="match status" value="1"/>
</dbReference>
<organism evidence="8 9">
    <name type="scientific">Kitasatospora viridis</name>
    <dbReference type="NCBI Taxonomy" id="281105"/>
    <lineage>
        <taxon>Bacteria</taxon>
        <taxon>Bacillati</taxon>
        <taxon>Actinomycetota</taxon>
        <taxon>Actinomycetes</taxon>
        <taxon>Kitasatosporales</taxon>
        <taxon>Streptomycetaceae</taxon>
        <taxon>Kitasatospora</taxon>
    </lineage>
</organism>
<evidence type="ECO:0000256" key="2">
    <source>
        <dbReference type="ARBA" id="ARBA00023015"/>
    </source>
</evidence>
<comment type="caution">
    <text evidence="8">The sequence shown here is derived from an EMBL/GenBank/DDBJ whole genome shotgun (WGS) entry which is preliminary data.</text>
</comment>
<dbReference type="Gene3D" id="2.60.120.10">
    <property type="entry name" value="Jelly Rolls"/>
    <property type="match status" value="1"/>
</dbReference>
<dbReference type="RefSeq" id="WP_145906312.1">
    <property type="nucleotide sequence ID" value="NZ_BAAAMZ010000016.1"/>
</dbReference>
<dbReference type="CDD" id="cd06124">
    <property type="entry name" value="cupin_NimR-like_N"/>
    <property type="match status" value="1"/>
</dbReference>
<dbReference type="Proteomes" id="UP000317940">
    <property type="component" value="Unassembled WGS sequence"/>
</dbReference>